<dbReference type="AlphaFoldDB" id="A0A507ZUQ0"/>
<evidence type="ECO:0008006" key="3">
    <source>
        <dbReference type="Google" id="ProtNLM"/>
    </source>
</evidence>
<accession>A0A507ZUQ0</accession>
<dbReference type="EMBL" id="VICB01000035">
    <property type="protein sequence ID" value="TQD41139.1"/>
    <property type="molecule type" value="Genomic_DNA"/>
</dbReference>
<name>A0A507ZUQ0_9ACTO</name>
<dbReference type="InterPro" id="IPR027417">
    <property type="entry name" value="P-loop_NTPase"/>
</dbReference>
<evidence type="ECO:0000313" key="2">
    <source>
        <dbReference type="Proteomes" id="UP000319010"/>
    </source>
</evidence>
<organism evidence="1 2">
    <name type="scientific">Actinomyces johnsonii</name>
    <dbReference type="NCBI Taxonomy" id="544581"/>
    <lineage>
        <taxon>Bacteria</taxon>
        <taxon>Bacillati</taxon>
        <taxon>Actinomycetota</taxon>
        <taxon>Actinomycetes</taxon>
        <taxon>Actinomycetales</taxon>
        <taxon>Actinomycetaceae</taxon>
        <taxon>Actinomyces</taxon>
    </lineage>
</organism>
<dbReference type="InterPro" id="IPR036844">
    <property type="entry name" value="Hint_dom_sf"/>
</dbReference>
<protein>
    <recommendedName>
        <fullName evidence="3">Hint domain-containing protein</fullName>
    </recommendedName>
</protein>
<proteinExistence type="predicted"/>
<dbReference type="SUPFAM" id="SSF52540">
    <property type="entry name" value="P-loop containing nucleoside triphosphate hydrolases"/>
    <property type="match status" value="1"/>
</dbReference>
<dbReference type="Proteomes" id="UP000319010">
    <property type="component" value="Unassembled WGS sequence"/>
</dbReference>
<evidence type="ECO:0000313" key="1">
    <source>
        <dbReference type="EMBL" id="TQD41139.1"/>
    </source>
</evidence>
<sequence>MSATGFLSTVLSQATRRARALKEIRNEDDARLVSKSDAGPCRLPIVFSNDSFFLTRDGAWTGMRIPTKSSGFLSARARQEYYRSAQKVFAKDLPKEKENAGQILVTNRVVSMDEWETQILDPTSKYNPNLTSGYQAYVREARRNIEASSFSQPETYLFVRQGSRGGTGVTKIVNQVVDLVLAGAGMDDSQPDKEEVSYWEPQAANLRRTLSSTWLQAQPVTRRELEWVVRHQDMPGLPTPDVSPSDEQEWGAGAWRTALSSYTEEIPLGIINRRRYYGLRVDGPTGAGTSYVAFLPIASIPQAVRYDANWLDFASKTDFPVDINLHFEVIGAAAVERQLDKATETAEAQLDEAADVGAQDSVTATQHAQLDQTRTQMAMNKSPMVYWQAVMSVYADDRETLLDRISSLIQHYNAIHFELVCPDKDQRELYFQSFPGAPVTLDDWFHRTDTQFFAACQPWLSQAIGNSVDIPGDYQGYSLEVDSSGNLKRGRPFFFNLFSVVDGQGKAPTEGVVASPGAGKRLPLITPILREDGTWTTMGDLRVGDRIWSTHGPTAVTRLSPIKEDAPALRMVFDDGTTQVCDPEHRWTFMGPDALSWPVLDQNEPDGALSSLLTSSDPEDTTTPEQLATLAGDSQRAEDYLRASERLRSDGSGQFRMRDLCREVLEDRGVDISACGITITAQKARTLLDEGRALNLPLADPLTLPETVGRPGASDVLALARLVTAGSASSADVESALTWPEHDRRLLLEAVLGDPEGLAADDDVVEALATLAAATATGVVTSPGRIRATGSTSRRLIAIEPVPSVPMRCITVDSSDHLYLAGTRLLPTHNTVSRGLKPVHEDALRGVTQYVWDPKGDFRPLFNSARELMLDPDKVRLIDLGDPKVSISLDAFTVAEYDPDNLIDSRESSAREVLRLLAREQTSNENPAAITYRGVIDQAVSAVIEAEKTTQVAPTMQGILAVLRDWREEINLPPFRREEKKENFIDAVEDLLRQYEAIARDSMGRLLFLDPNQGGSLDVEEGVLTIFVAMKLKTTDPGEEQTPTTVVGDTIAAMMVDYIRSLLSRLPIPVQKSATFDEWHVIKRTKRADALVDWLRRMGRSRRCAVRQMSQSAKDLSASSLACVWIGWSTEETEAEASCDLLGIEKTTANVETIMHLNKGEFIFRDGFGRLARVFVDFWDTSVLEIFRTEAMAQAA</sequence>
<dbReference type="SUPFAM" id="SSF51294">
    <property type="entry name" value="Hedgehog/intein (Hint) domain"/>
    <property type="match status" value="1"/>
</dbReference>
<reference evidence="1 2" key="1">
    <citation type="submission" date="2019-06" db="EMBL/GenBank/DDBJ databases">
        <title>Draft genome sequence of Actinomyces johnsonii CCUG 34287T.</title>
        <authorList>
            <person name="Salva-Serra F."/>
            <person name="Cardew S."/>
            <person name="Moore E."/>
        </authorList>
    </citation>
    <scope>NUCLEOTIDE SEQUENCE [LARGE SCALE GENOMIC DNA]</scope>
    <source>
        <strain evidence="1 2">CCUG 34287</strain>
    </source>
</reference>
<dbReference type="RefSeq" id="WP_141425190.1">
    <property type="nucleotide sequence ID" value="NZ_JASPFB010000025.1"/>
</dbReference>
<gene>
    <name evidence="1" type="ORF">FK256_14120</name>
</gene>
<dbReference type="Pfam" id="PF12846">
    <property type="entry name" value="AAA_10"/>
    <property type="match status" value="1"/>
</dbReference>
<comment type="caution">
    <text evidence="1">The sequence shown here is derived from an EMBL/GenBank/DDBJ whole genome shotgun (WGS) entry which is preliminary data.</text>
</comment>